<evidence type="ECO:0000256" key="11">
    <source>
        <dbReference type="ARBA" id="ARBA00023180"/>
    </source>
</evidence>
<feature type="signal peptide" evidence="13">
    <location>
        <begin position="1"/>
        <end position="37"/>
    </location>
</feature>
<dbReference type="InterPro" id="IPR011009">
    <property type="entry name" value="Kinase-like_dom_sf"/>
</dbReference>
<keyword evidence="4" id="KW-0433">Leucine-rich repeat</keyword>
<evidence type="ECO:0000256" key="9">
    <source>
        <dbReference type="ARBA" id="ARBA00023136"/>
    </source>
</evidence>
<evidence type="ECO:0000256" key="1">
    <source>
        <dbReference type="ARBA" id="ARBA00004162"/>
    </source>
</evidence>
<keyword evidence="16" id="KW-1185">Reference proteome</keyword>
<evidence type="ECO:0000256" key="10">
    <source>
        <dbReference type="ARBA" id="ARBA00023170"/>
    </source>
</evidence>
<evidence type="ECO:0000256" key="6">
    <source>
        <dbReference type="ARBA" id="ARBA00022729"/>
    </source>
</evidence>
<dbReference type="Pfam" id="PF00069">
    <property type="entry name" value="Pkinase"/>
    <property type="match status" value="1"/>
</dbReference>
<keyword evidence="11" id="KW-0325">Glycoprotein</keyword>
<accession>A0ABQ9L6B9</accession>
<dbReference type="SMART" id="SM00369">
    <property type="entry name" value="LRR_TYP"/>
    <property type="match status" value="4"/>
</dbReference>
<evidence type="ECO:0000313" key="15">
    <source>
        <dbReference type="EMBL" id="KAJ9160279.1"/>
    </source>
</evidence>
<dbReference type="Pfam" id="PF08263">
    <property type="entry name" value="LRRNT_2"/>
    <property type="match status" value="1"/>
</dbReference>
<dbReference type="PANTHER" id="PTHR27000:SF787">
    <property type="entry name" value="RECEPTOR-LIKE PROTEIN 39"/>
    <property type="match status" value="1"/>
</dbReference>
<dbReference type="Gene3D" id="1.10.510.10">
    <property type="entry name" value="Transferase(Phosphotransferase) domain 1"/>
    <property type="match status" value="1"/>
</dbReference>
<keyword evidence="7" id="KW-0677">Repeat</keyword>
<dbReference type="EMBL" id="JARPOI010000014">
    <property type="protein sequence ID" value="KAJ9160279.1"/>
    <property type="molecule type" value="Genomic_DNA"/>
</dbReference>
<keyword evidence="8 12" id="KW-1133">Transmembrane helix</keyword>
<evidence type="ECO:0000259" key="14">
    <source>
        <dbReference type="PROSITE" id="PS50011"/>
    </source>
</evidence>
<comment type="similarity">
    <text evidence="3">Belongs to the protein kinase superfamily. Ser/Thr protein kinase family.</text>
</comment>
<dbReference type="PROSITE" id="PS50011">
    <property type="entry name" value="PROTEIN_KINASE_DOM"/>
    <property type="match status" value="1"/>
</dbReference>
<keyword evidence="5 12" id="KW-0812">Transmembrane</keyword>
<dbReference type="Gene3D" id="3.80.10.10">
    <property type="entry name" value="Ribonuclease Inhibitor"/>
    <property type="match status" value="3"/>
</dbReference>
<dbReference type="InterPro" id="IPR003591">
    <property type="entry name" value="Leu-rich_rpt_typical-subtyp"/>
</dbReference>
<evidence type="ECO:0000256" key="3">
    <source>
        <dbReference type="ARBA" id="ARBA00008684"/>
    </source>
</evidence>
<evidence type="ECO:0000256" key="8">
    <source>
        <dbReference type="ARBA" id="ARBA00022989"/>
    </source>
</evidence>
<gene>
    <name evidence="15" type="ORF">P3X46_025693</name>
</gene>
<dbReference type="InterPro" id="IPR008271">
    <property type="entry name" value="Ser/Thr_kinase_AS"/>
</dbReference>
<dbReference type="InterPro" id="IPR001611">
    <property type="entry name" value="Leu-rich_rpt"/>
</dbReference>
<dbReference type="PROSITE" id="PS00108">
    <property type="entry name" value="PROTEIN_KINASE_ST"/>
    <property type="match status" value="1"/>
</dbReference>
<dbReference type="SUPFAM" id="SSF52058">
    <property type="entry name" value="L domain-like"/>
    <property type="match status" value="2"/>
</dbReference>
<evidence type="ECO:0000256" key="5">
    <source>
        <dbReference type="ARBA" id="ARBA00022692"/>
    </source>
</evidence>
<evidence type="ECO:0000256" key="2">
    <source>
        <dbReference type="ARBA" id="ARBA00004479"/>
    </source>
</evidence>
<organism evidence="15 16">
    <name type="scientific">Hevea brasiliensis</name>
    <name type="common">Para rubber tree</name>
    <name type="synonym">Siphonia brasiliensis</name>
    <dbReference type="NCBI Taxonomy" id="3981"/>
    <lineage>
        <taxon>Eukaryota</taxon>
        <taxon>Viridiplantae</taxon>
        <taxon>Streptophyta</taxon>
        <taxon>Embryophyta</taxon>
        <taxon>Tracheophyta</taxon>
        <taxon>Spermatophyta</taxon>
        <taxon>Magnoliopsida</taxon>
        <taxon>eudicotyledons</taxon>
        <taxon>Gunneridae</taxon>
        <taxon>Pentapetalae</taxon>
        <taxon>rosids</taxon>
        <taxon>fabids</taxon>
        <taxon>Malpighiales</taxon>
        <taxon>Euphorbiaceae</taxon>
        <taxon>Crotonoideae</taxon>
        <taxon>Micrandreae</taxon>
        <taxon>Hevea</taxon>
    </lineage>
</organism>
<dbReference type="Proteomes" id="UP001174677">
    <property type="component" value="Chromosome 14"/>
</dbReference>
<feature type="chain" id="PRO_5045360114" description="Protein kinase domain-containing protein" evidence="13">
    <location>
        <begin position="38"/>
        <end position="770"/>
    </location>
</feature>
<keyword evidence="9 12" id="KW-0472">Membrane</keyword>
<name>A0ABQ9L6B9_HEVBR</name>
<evidence type="ECO:0000256" key="4">
    <source>
        <dbReference type="ARBA" id="ARBA00022614"/>
    </source>
</evidence>
<proteinExistence type="inferred from homology"/>
<dbReference type="Pfam" id="PF00560">
    <property type="entry name" value="LRR_1"/>
    <property type="match status" value="6"/>
</dbReference>
<feature type="domain" description="Protein kinase" evidence="14">
    <location>
        <begin position="359"/>
        <end position="756"/>
    </location>
</feature>
<comment type="caution">
    <text evidence="15">The sequence shown here is derived from an EMBL/GenBank/DDBJ whole genome shotgun (WGS) entry which is preliminary data.</text>
</comment>
<evidence type="ECO:0000256" key="12">
    <source>
        <dbReference type="SAM" id="Phobius"/>
    </source>
</evidence>
<dbReference type="InterPro" id="IPR000719">
    <property type="entry name" value="Prot_kinase_dom"/>
</dbReference>
<dbReference type="SMART" id="SM00220">
    <property type="entry name" value="S_TKc"/>
    <property type="match status" value="1"/>
</dbReference>
<sequence length="770" mass="85024">MELRITRLTTLWPSIHHFQVIVLFCTSLLCLQPPTDCLRNLGNETDRLALLEFKSKIGNDPHDVISSWNDSVNFCKWQGITCGRKHHRVTSLNLYGLSLSGTISPFIGNLTFLRFLNLRNNSFHGEIPQEVGRLSRLRHLNLTDNSLRGEIPLNITYSSELRILILARNRFVGKILDELGSLKKLVSLDLYGNNLTGEIPHSFGNLSSFKHLSVAVNNLAGNIPNKLVQLTGLTFFSVGVNNLIGTIPGALYNISSINVFSVPDNQLKGSLPANIGLTLRNLQDFYIGGNQFYGTIPSSFTNASQLEIFDISGNFFTGQAPNNFGDLRDLQQVNFEFNFLGSNTSQDLSFITSLSNCSNLEILSFAKNNFGGVLPAAIANLSTKLSLLGAGGNRISGRLPSEIRNLVNLYALGLEENHFSGTIPISFGKLRKLQKLYLHTNLLSGQIPPSLGNLSQLYELHLDIPELQLPACPIKRKKHKNSPLAIILATVISSIVLSMAITSLRVLCWRKSRKNPSSSPFYSSSQPRNLNLLQRFRVAMDLSSALHYLHDLCETPIIHCDLKPSNILLDDDMTAHVGDFGLARLLSKTSSNSSQDQTSSIGIRGTIGYVPPEYGIGGEPTTYGDVYSFGIILLEIITGRRPIDKVFTDGLNLHNFVRSKLLGQVMQVLDPKLIATGEVGAEEFVEDNENESDDGQTEIQENNVNVENMKLQGSNVQKCVVSVLKIGLACSAKLPGDRMNMTDVTRKLNIITESFLHASAHRERQIVNQN</sequence>
<evidence type="ECO:0000256" key="7">
    <source>
        <dbReference type="ARBA" id="ARBA00022737"/>
    </source>
</evidence>
<keyword evidence="6 13" id="KW-0732">Signal</keyword>
<evidence type="ECO:0000256" key="13">
    <source>
        <dbReference type="SAM" id="SignalP"/>
    </source>
</evidence>
<keyword evidence="10" id="KW-0675">Receptor</keyword>
<dbReference type="PANTHER" id="PTHR27000">
    <property type="entry name" value="LEUCINE-RICH REPEAT RECEPTOR-LIKE PROTEIN KINASE FAMILY PROTEIN-RELATED"/>
    <property type="match status" value="1"/>
</dbReference>
<dbReference type="SUPFAM" id="SSF56112">
    <property type="entry name" value="Protein kinase-like (PK-like)"/>
    <property type="match status" value="1"/>
</dbReference>
<dbReference type="InterPro" id="IPR032675">
    <property type="entry name" value="LRR_dom_sf"/>
</dbReference>
<feature type="transmembrane region" description="Helical" evidence="12">
    <location>
        <begin position="484"/>
        <end position="508"/>
    </location>
</feature>
<reference evidence="15" key="1">
    <citation type="journal article" date="2023" name="Plant Biotechnol. J.">
        <title>Chromosome-level wild Hevea brasiliensis genome provides new tools for genomic-assisted breeding and valuable loci to elevate rubber yield.</title>
        <authorList>
            <person name="Cheng H."/>
            <person name="Song X."/>
            <person name="Hu Y."/>
            <person name="Wu T."/>
            <person name="Yang Q."/>
            <person name="An Z."/>
            <person name="Feng S."/>
            <person name="Deng Z."/>
            <person name="Wu W."/>
            <person name="Zeng X."/>
            <person name="Tu M."/>
            <person name="Wang X."/>
            <person name="Huang H."/>
        </authorList>
    </citation>
    <scope>NUCLEOTIDE SEQUENCE</scope>
    <source>
        <strain evidence="15">MT/VB/25A 57/8</strain>
    </source>
</reference>
<dbReference type="InterPro" id="IPR013210">
    <property type="entry name" value="LRR_N_plant-typ"/>
</dbReference>
<evidence type="ECO:0000313" key="16">
    <source>
        <dbReference type="Proteomes" id="UP001174677"/>
    </source>
</evidence>
<protein>
    <recommendedName>
        <fullName evidence="14">Protein kinase domain-containing protein</fullName>
    </recommendedName>
</protein>
<comment type="subcellular location">
    <subcellularLocation>
        <location evidence="1">Cell membrane</location>
        <topology evidence="1">Single-pass membrane protein</topology>
    </subcellularLocation>
    <subcellularLocation>
        <location evidence="2">Membrane</location>
        <topology evidence="2">Single-pass type I membrane protein</topology>
    </subcellularLocation>
</comment>